<dbReference type="Proteomes" id="UP000484076">
    <property type="component" value="Unassembled WGS sequence"/>
</dbReference>
<name>A0A8X8H765_9RHOB</name>
<gene>
    <name evidence="2" type="ORF">GEU84_009170</name>
</gene>
<keyword evidence="3" id="KW-1185">Reference proteome</keyword>
<proteinExistence type="predicted"/>
<dbReference type="EMBL" id="WHUT02000004">
    <property type="protein sequence ID" value="NUB44551.1"/>
    <property type="molecule type" value="Genomic_DNA"/>
</dbReference>
<accession>A0A8X8H765</accession>
<organism evidence="2 3">
    <name type="scientific">Fertoeibacter niger</name>
    <dbReference type="NCBI Taxonomy" id="2656921"/>
    <lineage>
        <taxon>Bacteria</taxon>
        <taxon>Pseudomonadati</taxon>
        <taxon>Pseudomonadota</taxon>
        <taxon>Alphaproteobacteria</taxon>
        <taxon>Rhodobacterales</taxon>
        <taxon>Paracoccaceae</taxon>
        <taxon>Fertoeibacter</taxon>
    </lineage>
</organism>
<feature type="chain" id="PRO_5036447821" evidence="1">
    <location>
        <begin position="21"/>
        <end position="75"/>
    </location>
</feature>
<protein>
    <submittedName>
        <fullName evidence="2">Uncharacterized protein</fullName>
    </submittedName>
</protein>
<evidence type="ECO:0000313" key="3">
    <source>
        <dbReference type="Proteomes" id="UP000484076"/>
    </source>
</evidence>
<evidence type="ECO:0000256" key="1">
    <source>
        <dbReference type="SAM" id="SignalP"/>
    </source>
</evidence>
<reference evidence="2" key="1">
    <citation type="submission" date="2020-05" db="EMBL/GenBank/DDBJ databases">
        <title>Fertoebacter nigrum gen. nov., sp. nov., a new member of the family Rhodobacteraceae.</title>
        <authorList>
            <person name="Szuroczki S."/>
            <person name="Abbaszade G."/>
            <person name="Buni D."/>
            <person name="Schumann P."/>
            <person name="Toth E."/>
        </authorList>
    </citation>
    <scope>NUCLEOTIDE SEQUENCE</scope>
    <source>
        <strain evidence="2">RG-N-1a</strain>
    </source>
</reference>
<dbReference type="AlphaFoldDB" id="A0A8X8H765"/>
<sequence>MKTLSIVTAALIAVAGVASAQSVPVLSSVAATTLSTLAPTVDAGSLSAIQIAELNRAAVSSEGLQASDLYSILRN</sequence>
<comment type="caution">
    <text evidence="2">The sequence shown here is derived from an EMBL/GenBank/DDBJ whole genome shotgun (WGS) entry which is preliminary data.</text>
</comment>
<feature type="signal peptide" evidence="1">
    <location>
        <begin position="1"/>
        <end position="20"/>
    </location>
</feature>
<keyword evidence="1" id="KW-0732">Signal</keyword>
<dbReference type="RefSeq" id="WP_174539658.1">
    <property type="nucleotide sequence ID" value="NZ_WHUT02000004.1"/>
</dbReference>
<evidence type="ECO:0000313" key="2">
    <source>
        <dbReference type="EMBL" id="NUB44551.1"/>
    </source>
</evidence>